<dbReference type="AlphaFoldDB" id="A0A1B0DNB9"/>
<dbReference type="GO" id="GO:0005789">
    <property type="term" value="C:endoplasmic reticulum membrane"/>
    <property type="evidence" value="ECO:0007669"/>
    <property type="project" value="UniProtKB-SubCell"/>
</dbReference>
<dbReference type="Gene3D" id="1.10.630.10">
    <property type="entry name" value="Cytochrome P450"/>
    <property type="match status" value="1"/>
</dbReference>
<dbReference type="InterPro" id="IPR050196">
    <property type="entry name" value="Cytochrome_P450_Monoox"/>
</dbReference>
<dbReference type="GO" id="GO:0020037">
    <property type="term" value="F:heme binding"/>
    <property type="evidence" value="ECO:0007669"/>
    <property type="project" value="InterPro"/>
</dbReference>
<evidence type="ECO:0000256" key="12">
    <source>
        <dbReference type="ARBA" id="ARBA00023033"/>
    </source>
</evidence>
<dbReference type="PANTHER" id="PTHR24291">
    <property type="entry name" value="CYTOCHROME P450 FAMILY 4"/>
    <property type="match status" value="1"/>
</dbReference>
<dbReference type="PANTHER" id="PTHR24291:SF189">
    <property type="entry name" value="CYTOCHROME P450 4C3-RELATED"/>
    <property type="match status" value="1"/>
</dbReference>
<proteinExistence type="inferred from homology"/>
<dbReference type="PRINTS" id="PR00463">
    <property type="entry name" value="EP450I"/>
</dbReference>
<evidence type="ECO:0000256" key="11">
    <source>
        <dbReference type="ARBA" id="ARBA00023004"/>
    </source>
</evidence>
<dbReference type="Pfam" id="PF00067">
    <property type="entry name" value="p450"/>
    <property type="match status" value="1"/>
</dbReference>
<evidence type="ECO:0000256" key="10">
    <source>
        <dbReference type="ARBA" id="ARBA00023002"/>
    </source>
</evidence>
<dbReference type="InterPro" id="IPR002401">
    <property type="entry name" value="Cyt_P450_E_grp-I"/>
</dbReference>
<keyword evidence="12" id="KW-0503">Monooxygenase</keyword>
<dbReference type="GO" id="GO:0005506">
    <property type="term" value="F:iron ion binding"/>
    <property type="evidence" value="ECO:0007669"/>
    <property type="project" value="InterPro"/>
</dbReference>
<evidence type="ECO:0000256" key="9">
    <source>
        <dbReference type="ARBA" id="ARBA00022848"/>
    </source>
</evidence>
<comment type="function">
    <text evidence="2">May be involved in the metabolism of insect hormones and in the breakdown of synthetic insecticides.</text>
</comment>
<sequence length="164" mass="19047">ILQNKKKEYQLTQKQHTREEDEEISFKSPQLYIDQLLKLSMEGNLFNDEDVKNESNTIISTGFESTALITSYCVLMMAMHPEIQEKVFEEIRAVVTDPTNVKYEELGDLKYTERVIKETMRLFPTVPAIARVASAPFQLNLNHRVDITFKLNNKHMVSVLPRIN</sequence>
<name>A0A1B0DNB9_PHLPP</name>
<comment type="similarity">
    <text evidence="5">Belongs to the cytochrome P450 family.</text>
</comment>
<dbReference type="GO" id="GO:0004497">
    <property type="term" value="F:monooxygenase activity"/>
    <property type="evidence" value="ECO:0007669"/>
    <property type="project" value="UniProtKB-KW"/>
</dbReference>
<dbReference type="VEuPathDB" id="VectorBase:PPAI009964"/>
<evidence type="ECO:0000256" key="5">
    <source>
        <dbReference type="ARBA" id="ARBA00010617"/>
    </source>
</evidence>
<dbReference type="InterPro" id="IPR001128">
    <property type="entry name" value="Cyt_P450"/>
</dbReference>
<keyword evidence="15" id="KW-1185">Reference proteome</keyword>
<dbReference type="GO" id="GO:0016705">
    <property type="term" value="F:oxidoreductase activity, acting on paired donors, with incorporation or reduction of molecular oxygen"/>
    <property type="evidence" value="ECO:0007669"/>
    <property type="project" value="InterPro"/>
</dbReference>
<dbReference type="EMBL" id="AJVK01017390">
    <property type="status" value="NOT_ANNOTATED_CDS"/>
    <property type="molecule type" value="Genomic_DNA"/>
</dbReference>
<keyword evidence="7" id="KW-0479">Metal-binding</keyword>
<evidence type="ECO:0000256" key="7">
    <source>
        <dbReference type="ARBA" id="ARBA00022723"/>
    </source>
</evidence>
<evidence type="ECO:0000313" key="15">
    <source>
        <dbReference type="Proteomes" id="UP000092462"/>
    </source>
</evidence>
<dbReference type="InterPro" id="IPR036396">
    <property type="entry name" value="Cyt_P450_sf"/>
</dbReference>
<comment type="subcellular location">
    <subcellularLocation>
        <location evidence="4">Endoplasmic reticulum membrane</location>
        <topology evidence="4">Peripheral membrane protein</topology>
    </subcellularLocation>
    <subcellularLocation>
        <location evidence="3">Microsome membrane</location>
        <topology evidence="3">Peripheral membrane protein</topology>
    </subcellularLocation>
</comment>
<evidence type="ECO:0000256" key="2">
    <source>
        <dbReference type="ARBA" id="ARBA00003690"/>
    </source>
</evidence>
<evidence type="ECO:0000256" key="8">
    <source>
        <dbReference type="ARBA" id="ARBA00022824"/>
    </source>
</evidence>
<dbReference type="Proteomes" id="UP000092462">
    <property type="component" value="Unassembled WGS sequence"/>
</dbReference>
<keyword evidence="9" id="KW-0492">Microsome</keyword>
<evidence type="ECO:0000256" key="13">
    <source>
        <dbReference type="ARBA" id="ARBA00023136"/>
    </source>
</evidence>
<evidence type="ECO:0000256" key="6">
    <source>
        <dbReference type="ARBA" id="ARBA00022617"/>
    </source>
</evidence>
<organism evidence="14 15">
    <name type="scientific">Phlebotomus papatasi</name>
    <name type="common">Sandfly</name>
    <dbReference type="NCBI Taxonomy" id="29031"/>
    <lineage>
        <taxon>Eukaryota</taxon>
        <taxon>Metazoa</taxon>
        <taxon>Ecdysozoa</taxon>
        <taxon>Arthropoda</taxon>
        <taxon>Hexapoda</taxon>
        <taxon>Insecta</taxon>
        <taxon>Pterygota</taxon>
        <taxon>Neoptera</taxon>
        <taxon>Endopterygota</taxon>
        <taxon>Diptera</taxon>
        <taxon>Nematocera</taxon>
        <taxon>Psychodoidea</taxon>
        <taxon>Psychodidae</taxon>
        <taxon>Phlebotomus</taxon>
        <taxon>Phlebotomus</taxon>
    </lineage>
</organism>
<evidence type="ECO:0000256" key="1">
    <source>
        <dbReference type="ARBA" id="ARBA00001971"/>
    </source>
</evidence>
<keyword evidence="8" id="KW-0256">Endoplasmic reticulum</keyword>
<keyword evidence="11" id="KW-0408">Iron</keyword>
<keyword evidence="6" id="KW-0349">Heme</keyword>
<evidence type="ECO:0000313" key="14">
    <source>
        <dbReference type="EnsemblMetazoa" id="PPAI009964-PA"/>
    </source>
</evidence>
<evidence type="ECO:0000256" key="4">
    <source>
        <dbReference type="ARBA" id="ARBA00004406"/>
    </source>
</evidence>
<reference evidence="14" key="1">
    <citation type="submission" date="2022-08" db="UniProtKB">
        <authorList>
            <consortium name="EnsemblMetazoa"/>
        </authorList>
    </citation>
    <scope>IDENTIFICATION</scope>
    <source>
        <strain evidence="14">Israel</strain>
    </source>
</reference>
<dbReference type="SUPFAM" id="SSF48264">
    <property type="entry name" value="Cytochrome P450"/>
    <property type="match status" value="1"/>
</dbReference>
<keyword evidence="13" id="KW-0472">Membrane</keyword>
<accession>A0A1B0DNB9</accession>
<comment type="cofactor">
    <cofactor evidence="1">
        <name>heme</name>
        <dbReference type="ChEBI" id="CHEBI:30413"/>
    </cofactor>
</comment>
<dbReference type="EnsemblMetazoa" id="PPAI009964-RA">
    <property type="protein sequence ID" value="PPAI009964-PA"/>
    <property type="gene ID" value="PPAI009964"/>
</dbReference>
<dbReference type="VEuPathDB" id="VectorBase:PPAPM1_008494"/>
<protein>
    <submittedName>
        <fullName evidence="14">Uncharacterized protein</fullName>
    </submittedName>
</protein>
<evidence type="ECO:0000256" key="3">
    <source>
        <dbReference type="ARBA" id="ARBA00004174"/>
    </source>
</evidence>
<keyword evidence="10" id="KW-0560">Oxidoreductase</keyword>